<keyword evidence="5" id="KW-1185">Reference proteome</keyword>
<evidence type="ECO:0000256" key="1">
    <source>
        <dbReference type="ARBA" id="ARBA00007381"/>
    </source>
</evidence>
<dbReference type="PANTHER" id="PTHR42749:SF1">
    <property type="entry name" value="CELL SHAPE-DETERMINING PROTEIN MREB"/>
    <property type="match status" value="1"/>
</dbReference>
<protein>
    <recommendedName>
        <fullName evidence="6">Molecular chaperone Hsp70</fullName>
    </recommendedName>
</protein>
<dbReference type="RefSeq" id="WP_054358699.1">
    <property type="nucleotide sequence ID" value="NZ_LJYW01000001.1"/>
</dbReference>
<dbReference type="Gene3D" id="3.90.640.10">
    <property type="entry name" value="Actin, Chain A, domain 4"/>
    <property type="match status" value="2"/>
</dbReference>
<dbReference type="Pfam" id="PF00012">
    <property type="entry name" value="HSP70"/>
    <property type="match status" value="2"/>
</dbReference>
<evidence type="ECO:0000313" key="5">
    <source>
        <dbReference type="Proteomes" id="UP000048984"/>
    </source>
</evidence>
<comment type="similarity">
    <text evidence="1">Belongs to the heat shock protein 70 family.</text>
</comment>
<dbReference type="InterPro" id="IPR018181">
    <property type="entry name" value="Heat_shock_70_CS"/>
</dbReference>
<proteinExistence type="inferred from homology"/>
<dbReference type="Gene3D" id="3.30.420.40">
    <property type="match status" value="3"/>
</dbReference>
<dbReference type="AlphaFoldDB" id="A0A0P6VMK1"/>
<evidence type="ECO:0008006" key="6">
    <source>
        <dbReference type="Google" id="ProtNLM"/>
    </source>
</evidence>
<comment type="caution">
    <text evidence="4">The sequence shown here is derived from an EMBL/GenBank/DDBJ whole genome shotgun (WGS) entry which is preliminary data.</text>
</comment>
<dbReference type="GO" id="GO:0140662">
    <property type="term" value="F:ATP-dependent protein folding chaperone"/>
    <property type="evidence" value="ECO:0007669"/>
    <property type="project" value="InterPro"/>
</dbReference>
<dbReference type="Proteomes" id="UP000048984">
    <property type="component" value="Unassembled WGS sequence"/>
</dbReference>
<dbReference type="PROSITE" id="PS01036">
    <property type="entry name" value="HSP70_3"/>
    <property type="match status" value="1"/>
</dbReference>
<accession>A0A0P6VMK1</accession>
<keyword evidence="3" id="KW-0067">ATP-binding</keyword>
<dbReference type="InterPro" id="IPR043129">
    <property type="entry name" value="ATPase_NBD"/>
</dbReference>
<reference evidence="4 5" key="1">
    <citation type="submission" date="2015-09" db="EMBL/GenBank/DDBJ databases">
        <authorList>
            <person name="Jackson K.R."/>
            <person name="Lunt B.L."/>
            <person name="Fisher J.N.B."/>
            <person name="Gardner A.V."/>
            <person name="Bailey M.E."/>
            <person name="Deus L.M."/>
            <person name="Earl A.S."/>
            <person name="Gibby P.D."/>
            <person name="Hartmann K.A."/>
            <person name="Liu J.E."/>
            <person name="Manci A.M."/>
            <person name="Nielsen D.A."/>
            <person name="Solomon M.B."/>
            <person name="Breakwell D.P."/>
            <person name="Burnett S.H."/>
            <person name="Grose J.H."/>
        </authorList>
    </citation>
    <scope>NUCLEOTIDE SEQUENCE [LARGE SCALE GENOMIC DNA]</scope>
    <source>
        <strain evidence="4 5">16</strain>
    </source>
</reference>
<keyword evidence="2" id="KW-0547">Nucleotide-binding</keyword>
<dbReference type="SUPFAM" id="SSF53067">
    <property type="entry name" value="Actin-like ATPase domain"/>
    <property type="match status" value="2"/>
</dbReference>
<evidence type="ECO:0000313" key="4">
    <source>
        <dbReference type="EMBL" id="KPL52536.1"/>
    </source>
</evidence>
<dbReference type="InterPro" id="IPR013126">
    <property type="entry name" value="Hsp_70_fam"/>
</dbReference>
<dbReference type="GO" id="GO:0005524">
    <property type="term" value="F:ATP binding"/>
    <property type="evidence" value="ECO:0007669"/>
    <property type="project" value="UniProtKB-KW"/>
</dbReference>
<dbReference type="EMBL" id="LJYW01000001">
    <property type="protein sequence ID" value="KPL52536.1"/>
    <property type="molecule type" value="Genomic_DNA"/>
</dbReference>
<evidence type="ECO:0000256" key="2">
    <source>
        <dbReference type="ARBA" id="ARBA00022741"/>
    </source>
</evidence>
<dbReference type="PANTHER" id="PTHR42749">
    <property type="entry name" value="CELL SHAPE-DETERMINING PROTEIN MREB"/>
    <property type="match status" value="1"/>
</dbReference>
<dbReference type="STRING" id="665126.ABB55_10125"/>
<name>A0A0P6VMK1_9HYPH</name>
<reference evidence="4 5" key="2">
    <citation type="submission" date="2015-10" db="EMBL/GenBank/DDBJ databases">
        <title>Draft Genome Sequence of Prosthecomicrobium hirschii ATCC 27832.</title>
        <authorList>
            <person name="Daniel J."/>
            <person name="Givan S.A."/>
            <person name="Brun Y.V."/>
            <person name="Brown P.J."/>
        </authorList>
    </citation>
    <scope>NUCLEOTIDE SEQUENCE [LARGE SCALE GENOMIC DNA]</scope>
    <source>
        <strain evidence="4 5">16</strain>
    </source>
</reference>
<sequence>MSTVLGLDFGTTNTVGALPDGGAPLQFRMGDVASSVFRTSLCFWRDRTGREHTTRAEAGPWAIDMLLKLHDGGRFFQSIKTHAASPSFRGTNIFGRSATYEDLMLTFLERYFEKLEDFAPADVTSVVVGRPVAYSGATAQAAVAETRYRSAFAALGIADVHFVFEPVAAAYYFIQRLQSDAVVFVADLGGGTSDFTLFRFEKTAGAIDIRPLGVSGIGIAGDNFDQRIIANLVAPELGKGSLYRSFGKELEIPGSYFLDMSRWNALSLMRNEKTIYELEKLQRVAVEPDKLGRLIDFIEMERAYDLYKAISDLKTELSRQEIAPLQVDLGDMRLAKEVRRRDFEGWIEPDLDRIAGAADEVLTGAGLAPEAVTKVFLTGGTSQIPAVRQLFADKFRHVAIETGDELVSIARGLALIGKSPDLETWCVRESGAAESAPARRIVG</sequence>
<organism evidence="4 5">
    <name type="scientific">Prosthecodimorpha hirschii</name>
    <dbReference type="NCBI Taxonomy" id="665126"/>
    <lineage>
        <taxon>Bacteria</taxon>
        <taxon>Pseudomonadati</taxon>
        <taxon>Pseudomonadota</taxon>
        <taxon>Alphaproteobacteria</taxon>
        <taxon>Hyphomicrobiales</taxon>
        <taxon>Ancalomicrobiaceae</taxon>
        <taxon>Prosthecodimorpha</taxon>
    </lineage>
</organism>
<gene>
    <name evidence="4" type="ORF">ABB55_10125</name>
</gene>
<evidence type="ECO:0000256" key="3">
    <source>
        <dbReference type="ARBA" id="ARBA00022840"/>
    </source>
</evidence>